<evidence type="ECO:0000313" key="1">
    <source>
        <dbReference type="EMBL" id="MBF4983779.1"/>
    </source>
</evidence>
<keyword evidence="2" id="KW-1185">Reference proteome</keyword>
<proteinExistence type="predicted"/>
<gene>
    <name evidence="1" type="ORF">FNJ87_05335</name>
</gene>
<protein>
    <recommendedName>
        <fullName evidence="3">YopX protein domain-containing protein</fullName>
    </recommendedName>
</protein>
<evidence type="ECO:0000313" key="2">
    <source>
        <dbReference type="Proteomes" id="UP001194729"/>
    </source>
</evidence>
<sequence length="119" mass="13649">MKVQDLIGTYQIKGHNQDQEKSSYSGTLTLSVDQHDRIIALWQIGDVQTQKGYGFFKDHILVINFNYKSDDGELYKGVVVYRCLTKNVLEGFWSEDEGNPEFIGSEQALRIKDTDELLN</sequence>
<dbReference type="EMBL" id="JADKYU010000276">
    <property type="protein sequence ID" value="MBF4983779.1"/>
    <property type="molecule type" value="Genomic_DNA"/>
</dbReference>
<evidence type="ECO:0008006" key="3">
    <source>
        <dbReference type="Google" id="ProtNLM"/>
    </source>
</evidence>
<name>A0ABS0A344_9FLAO</name>
<organism evidence="1 2">
    <name type="scientific">Nonlabens mediterrranea</name>
    <dbReference type="NCBI Taxonomy" id="1419947"/>
    <lineage>
        <taxon>Bacteria</taxon>
        <taxon>Pseudomonadati</taxon>
        <taxon>Bacteroidota</taxon>
        <taxon>Flavobacteriia</taxon>
        <taxon>Flavobacteriales</taxon>
        <taxon>Flavobacteriaceae</taxon>
        <taxon>Nonlabens</taxon>
    </lineage>
</organism>
<reference evidence="1 2" key="1">
    <citation type="submission" date="2020-11" db="EMBL/GenBank/DDBJ databases">
        <title>P. mediterranea TC4 genome.</title>
        <authorList>
            <person name="Molmeret M."/>
        </authorList>
    </citation>
    <scope>NUCLEOTIDE SEQUENCE [LARGE SCALE GENOMIC DNA]</scope>
    <source>
        <strain evidence="1 2">TC4</strain>
    </source>
</reference>
<accession>A0ABS0A344</accession>
<comment type="caution">
    <text evidence="1">The sequence shown here is derived from an EMBL/GenBank/DDBJ whole genome shotgun (WGS) entry which is preliminary data.</text>
</comment>
<dbReference type="Proteomes" id="UP001194729">
    <property type="component" value="Unassembled WGS sequence"/>
</dbReference>